<keyword evidence="2" id="KW-1185">Reference proteome</keyword>
<sequence>MEWEADDAFWTPLFEDLAQSDNASRDTTSGDSCANMLFDHEDMWHSPTYTDSSTSHLSLCVKQEVSVVGKEDRCNLKDYECDKDFLQIEERLLRSVGLDVVANSVKSLESEDDAASTIDQPMTEPIALSSYMQNRLVSLYFQTVHTLCPLMDMVAFKRWYTEQPRVSSPLKELVFQAILFAAFQHLSNSEVCQTPFSSVIEGQKALFNYVHSLYSAIESQNEGRVELVQAALLLTYWTPFDFSQEVNSYWVDKAFYHAMIGKLHLRGQPYHSVIWWCCLVRNRTIALGLRSPHKLRHYKPGPMLQVSDFRPSLLVRGMDLRRAPLLAAETFLCLCKISVAINKIVLLRHGAWHWDTWRTYSTSLDQIKEIDQMLDKTMGEFEVLLTKYDERTFSRSFKASLHSVRIIGS</sequence>
<accession>A0A0D2IS69</accession>
<dbReference type="HOGENOM" id="CLU_672934_0_0_1"/>
<dbReference type="OrthoDB" id="5041285at2759"/>
<evidence type="ECO:0000313" key="1">
    <source>
        <dbReference type="EMBL" id="KIX08849.1"/>
    </source>
</evidence>
<dbReference type="PANTHER" id="PTHR47425">
    <property type="entry name" value="FARB-RELATED"/>
    <property type="match status" value="1"/>
</dbReference>
<reference evidence="1 2" key="1">
    <citation type="submission" date="2015-01" db="EMBL/GenBank/DDBJ databases">
        <title>The Genome Sequence of Rhinocladiella mackenzie CBS 650.93.</title>
        <authorList>
            <consortium name="The Broad Institute Genomics Platform"/>
            <person name="Cuomo C."/>
            <person name="de Hoog S."/>
            <person name="Gorbushina A."/>
            <person name="Stielow B."/>
            <person name="Teixiera M."/>
            <person name="Abouelleil A."/>
            <person name="Chapman S.B."/>
            <person name="Priest M."/>
            <person name="Young S.K."/>
            <person name="Wortman J."/>
            <person name="Nusbaum C."/>
            <person name="Birren B."/>
        </authorList>
    </citation>
    <scope>NUCLEOTIDE SEQUENCE [LARGE SCALE GENOMIC DNA]</scope>
    <source>
        <strain evidence="1 2">CBS 650.93</strain>
    </source>
</reference>
<protein>
    <recommendedName>
        <fullName evidence="3">Transcription factor domain-containing protein</fullName>
    </recommendedName>
</protein>
<dbReference type="EMBL" id="KN847476">
    <property type="protein sequence ID" value="KIX08849.1"/>
    <property type="molecule type" value="Genomic_DNA"/>
</dbReference>
<dbReference type="RefSeq" id="XP_013275985.1">
    <property type="nucleotide sequence ID" value="XM_013420531.1"/>
</dbReference>
<dbReference type="GeneID" id="25291577"/>
<proteinExistence type="predicted"/>
<organism evidence="1 2">
    <name type="scientific">Rhinocladiella mackenziei CBS 650.93</name>
    <dbReference type="NCBI Taxonomy" id="1442369"/>
    <lineage>
        <taxon>Eukaryota</taxon>
        <taxon>Fungi</taxon>
        <taxon>Dikarya</taxon>
        <taxon>Ascomycota</taxon>
        <taxon>Pezizomycotina</taxon>
        <taxon>Eurotiomycetes</taxon>
        <taxon>Chaetothyriomycetidae</taxon>
        <taxon>Chaetothyriales</taxon>
        <taxon>Herpotrichiellaceae</taxon>
        <taxon>Rhinocladiella</taxon>
    </lineage>
</organism>
<dbReference type="STRING" id="1442369.A0A0D2IS69"/>
<dbReference type="PANTHER" id="PTHR47425:SF2">
    <property type="entry name" value="FARB-RELATED"/>
    <property type="match status" value="1"/>
</dbReference>
<dbReference type="VEuPathDB" id="FungiDB:Z518_03506"/>
<name>A0A0D2IS69_9EURO</name>
<dbReference type="CDD" id="cd12148">
    <property type="entry name" value="fungal_TF_MHR"/>
    <property type="match status" value="1"/>
</dbReference>
<dbReference type="Proteomes" id="UP000053617">
    <property type="component" value="Unassembled WGS sequence"/>
</dbReference>
<dbReference type="InterPro" id="IPR052761">
    <property type="entry name" value="Fungal_Detox/Toxin_TFs"/>
</dbReference>
<evidence type="ECO:0008006" key="3">
    <source>
        <dbReference type="Google" id="ProtNLM"/>
    </source>
</evidence>
<gene>
    <name evidence="1" type="ORF">Z518_03506</name>
</gene>
<evidence type="ECO:0000313" key="2">
    <source>
        <dbReference type="Proteomes" id="UP000053617"/>
    </source>
</evidence>
<dbReference type="AlphaFoldDB" id="A0A0D2IS69"/>